<feature type="transmembrane region" description="Helical" evidence="6">
    <location>
        <begin position="356"/>
        <end position="372"/>
    </location>
</feature>
<keyword evidence="10" id="KW-1185">Reference proteome</keyword>
<protein>
    <submittedName>
        <fullName evidence="9">ComEC family competence protein</fullName>
    </submittedName>
</protein>
<reference evidence="9" key="1">
    <citation type="submission" date="2022-07" db="EMBL/GenBank/DDBJ databases">
        <title>Isolation, identification, and degradation of a PFOSA degrading strain from sewage treatment plant.</title>
        <authorList>
            <person name="Zhang L."/>
            <person name="Huo Y."/>
        </authorList>
    </citation>
    <scope>NUCLEOTIDE SEQUENCE</scope>
    <source>
        <strain evidence="9">C1</strain>
    </source>
</reference>
<evidence type="ECO:0000256" key="2">
    <source>
        <dbReference type="ARBA" id="ARBA00022475"/>
    </source>
</evidence>
<keyword evidence="3 6" id="KW-0812">Transmembrane</keyword>
<dbReference type="Proteomes" id="UP001059844">
    <property type="component" value="Chromosome"/>
</dbReference>
<evidence type="ECO:0000313" key="10">
    <source>
        <dbReference type="Proteomes" id="UP001059844"/>
    </source>
</evidence>
<feature type="transmembrane region" description="Helical" evidence="6">
    <location>
        <begin position="331"/>
        <end position="350"/>
    </location>
</feature>
<feature type="transmembrane region" description="Helical" evidence="6">
    <location>
        <begin position="504"/>
        <end position="523"/>
    </location>
</feature>
<dbReference type="InterPro" id="IPR025405">
    <property type="entry name" value="DUF4131"/>
</dbReference>
<feature type="transmembrane region" description="Helical" evidence="6">
    <location>
        <begin position="251"/>
        <end position="273"/>
    </location>
</feature>
<keyword evidence="2" id="KW-1003">Cell membrane</keyword>
<dbReference type="Pfam" id="PF13567">
    <property type="entry name" value="DUF4131"/>
    <property type="match status" value="1"/>
</dbReference>
<dbReference type="PANTHER" id="PTHR30619">
    <property type="entry name" value="DNA INTERNALIZATION/COMPETENCE PROTEIN COMEC/REC2"/>
    <property type="match status" value="1"/>
</dbReference>
<dbReference type="PANTHER" id="PTHR30619:SF1">
    <property type="entry name" value="RECOMBINATION PROTEIN 2"/>
    <property type="match status" value="1"/>
</dbReference>
<dbReference type="Pfam" id="PF03772">
    <property type="entry name" value="Competence"/>
    <property type="match status" value="1"/>
</dbReference>
<comment type="subcellular location">
    <subcellularLocation>
        <location evidence="1">Cell membrane</location>
        <topology evidence="1">Multi-pass membrane protein</topology>
    </subcellularLocation>
</comment>
<keyword evidence="4 6" id="KW-1133">Transmembrane helix</keyword>
<evidence type="ECO:0000256" key="4">
    <source>
        <dbReference type="ARBA" id="ARBA00022989"/>
    </source>
</evidence>
<evidence type="ECO:0000313" key="9">
    <source>
        <dbReference type="EMBL" id="UUC45835.1"/>
    </source>
</evidence>
<feature type="domain" description="DUF4131" evidence="8">
    <location>
        <begin position="29"/>
        <end position="189"/>
    </location>
</feature>
<feature type="transmembrane region" description="Helical" evidence="6">
    <location>
        <begin position="474"/>
        <end position="497"/>
    </location>
</feature>
<dbReference type="NCBIfam" id="TIGR00360">
    <property type="entry name" value="ComEC_N-term"/>
    <property type="match status" value="1"/>
</dbReference>
<feature type="transmembrane region" description="Helical" evidence="6">
    <location>
        <begin position="413"/>
        <end position="438"/>
    </location>
</feature>
<sequence length="676" mass="77944">MKVLRYPIFGITCFFVFGILFDFYCNPNSTVLLLSLAISFVLFCLSYFASNRHFQQKNYFGLTLYFLSFCCGSLTQHFHYEPNHRQHYSHFITDKPCSIKGAFTERLKSGATSDKYLFAVSEINNHHASGTLLLYIPKTVSLPKSLIGTRLALYTTLSELPKNRNPYQFDYAAYMAKRNVFHQLYLSKTNFIITGQQQNGASLISKYRDQLLFGFEKHHFKPETQAIITALILGQRQDLDSNTTSAYTDAGAAHILAISGLHIALLYGLLLFLVKPLKRLQNGRILQFIILLLLLWLYAILTGLSASVVRAVTLFSLISFSRYLNRATHLYNSLIISFFLLVITKPGFIFDIGFQLSYLAVFAILSLHTVYKKIRLPKNRISRYLCDILFVSIAAQVGVLPLCLYYFHQLPLLFIFSNLIVLPLITIILPLGILVTVFNFISDPIALFLGQLLSFLIEIMTNIITWIASFRTLVLQNIAFNFSMMIALYIVLIALFLWIQKRIAYRLIFLLTSIFLFQIVYWITIYDHKHHDDFVVFHDRKHTLIALKRQHHIITYSNDSLIDQNYNLRMYCNGLFHPSMVHNPLRNTFSFHRQKILVIDSDGIYQNVEKPDIILLINNPKINPDRLLQLLQPKLIIADGTNSILYTERWETSCRKTKIPFYATGKKGFLSIANIN</sequence>
<dbReference type="InterPro" id="IPR052159">
    <property type="entry name" value="Competence_DNA_uptake"/>
</dbReference>
<name>A0ABY5ISR4_9FLAO</name>
<proteinExistence type="predicted"/>
<feature type="transmembrane region" description="Helical" evidence="6">
    <location>
        <begin position="7"/>
        <end position="24"/>
    </location>
</feature>
<feature type="domain" description="ComEC/Rec2-related protein" evidence="7">
    <location>
        <begin position="231"/>
        <end position="501"/>
    </location>
</feature>
<dbReference type="EMBL" id="CP101751">
    <property type="protein sequence ID" value="UUC45835.1"/>
    <property type="molecule type" value="Genomic_DNA"/>
</dbReference>
<feature type="transmembrane region" description="Helical" evidence="6">
    <location>
        <begin position="30"/>
        <end position="50"/>
    </location>
</feature>
<dbReference type="InterPro" id="IPR004477">
    <property type="entry name" value="ComEC_N"/>
</dbReference>
<dbReference type="RefSeq" id="WP_256551518.1">
    <property type="nucleotide sequence ID" value="NZ_CP101751.1"/>
</dbReference>
<keyword evidence="5 6" id="KW-0472">Membrane</keyword>
<evidence type="ECO:0000256" key="6">
    <source>
        <dbReference type="SAM" id="Phobius"/>
    </source>
</evidence>
<organism evidence="9 10">
    <name type="scientific">Flavobacterium cerinum</name>
    <dbReference type="NCBI Taxonomy" id="2502784"/>
    <lineage>
        <taxon>Bacteria</taxon>
        <taxon>Pseudomonadati</taxon>
        <taxon>Bacteroidota</taxon>
        <taxon>Flavobacteriia</taxon>
        <taxon>Flavobacteriales</taxon>
        <taxon>Flavobacteriaceae</taxon>
        <taxon>Flavobacterium</taxon>
    </lineage>
</organism>
<feature type="transmembrane region" description="Helical" evidence="6">
    <location>
        <begin position="384"/>
        <end position="407"/>
    </location>
</feature>
<evidence type="ECO:0000256" key="5">
    <source>
        <dbReference type="ARBA" id="ARBA00023136"/>
    </source>
</evidence>
<evidence type="ECO:0000256" key="1">
    <source>
        <dbReference type="ARBA" id="ARBA00004651"/>
    </source>
</evidence>
<gene>
    <name evidence="9" type="ORF">NOX80_01205</name>
</gene>
<accession>A0ABY5ISR4</accession>
<evidence type="ECO:0000256" key="3">
    <source>
        <dbReference type="ARBA" id="ARBA00022692"/>
    </source>
</evidence>
<evidence type="ECO:0000259" key="7">
    <source>
        <dbReference type="Pfam" id="PF03772"/>
    </source>
</evidence>
<feature type="transmembrane region" description="Helical" evidence="6">
    <location>
        <begin position="445"/>
        <end position="468"/>
    </location>
</feature>
<evidence type="ECO:0000259" key="8">
    <source>
        <dbReference type="Pfam" id="PF13567"/>
    </source>
</evidence>
<feature type="transmembrane region" description="Helical" evidence="6">
    <location>
        <begin position="285"/>
        <end position="301"/>
    </location>
</feature>